<comment type="caution">
    <text evidence="2">The sequence shown here is derived from an EMBL/GenBank/DDBJ whole genome shotgun (WGS) entry which is preliminary data.</text>
</comment>
<evidence type="ECO:0000313" key="3">
    <source>
        <dbReference type="Proteomes" id="UP000468650"/>
    </source>
</evidence>
<dbReference type="Pfam" id="PF08667">
    <property type="entry name" value="BetR"/>
    <property type="match status" value="1"/>
</dbReference>
<dbReference type="Proteomes" id="UP000468650">
    <property type="component" value="Unassembled WGS sequence"/>
</dbReference>
<keyword evidence="3" id="KW-1185">Reference proteome</keyword>
<dbReference type="RefSeq" id="WP_170266379.1">
    <property type="nucleotide sequence ID" value="NZ_WBVO01000003.1"/>
</dbReference>
<accession>A0A6N6RKR0</accession>
<dbReference type="AlphaFoldDB" id="A0A6N6RKR0"/>
<sequence>MEFSDSENLFTRILFTRKRNMTATEFHSKFVRLLERQLPAHTKPADQISSDLGISTASAYRKLSGKSPFSTEELTTLCERYLISLDEAMYSDPSQVVIFKKTQEVVSLETMELYFHTTLAQLETLRNIPEATLYYAARDLPLFFYFRFPSLGAFKILVWLKDAGSDLMERNEVFDFNKVPKELLELGYKLNQTYYDMPTSEIWTPRTMANVFEQIQYYYRSGLLHKEDAKHVLEDVRKLIDERETRARENEKKEKIKAELYSCDFLMMANGAMAKLGPNRMAWVAFNGINFVNTTNPNFCEDYEKAFRQHANLGVLISGSAEKQRSEFFRKLRDQIGAMEKLLAMDLDFA</sequence>
<gene>
    <name evidence="2" type="ORF">F8C67_06215</name>
</gene>
<evidence type="ECO:0000313" key="2">
    <source>
        <dbReference type="EMBL" id="KAB2813750.1"/>
    </source>
</evidence>
<feature type="domain" description="Transcription regulator BetR N-terminal" evidence="1">
    <location>
        <begin position="32"/>
        <end position="87"/>
    </location>
</feature>
<name>A0A6N6RKR0_9FLAO</name>
<dbReference type="InterPro" id="IPR013975">
    <property type="entry name" value="Tscrpt_reg_BetR_N"/>
</dbReference>
<reference evidence="2 3" key="1">
    <citation type="submission" date="2019-09" db="EMBL/GenBank/DDBJ databases">
        <title>Genomes of family Cryomorphaceae.</title>
        <authorList>
            <person name="Bowman J.P."/>
        </authorList>
    </citation>
    <scope>NUCLEOTIDE SEQUENCE [LARGE SCALE GENOMIC DNA]</scope>
    <source>
        <strain evidence="2 3">LMG 25704</strain>
    </source>
</reference>
<protein>
    <recommendedName>
        <fullName evidence="1">Transcription regulator BetR N-terminal domain-containing protein</fullName>
    </recommendedName>
</protein>
<dbReference type="EMBL" id="WBVO01000003">
    <property type="protein sequence ID" value="KAB2813750.1"/>
    <property type="molecule type" value="Genomic_DNA"/>
</dbReference>
<proteinExistence type="predicted"/>
<organism evidence="2 3">
    <name type="scientific">Phaeocystidibacter luteus</name>
    <dbReference type="NCBI Taxonomy" id="911197"/>
    <lineage>
        <taxon>Bacteria</taxon>
        <taxon>Pseudomonadati</taxon>
        <taxon>Bacteroidota</taxon>
        <taxon>Flavobacteriia</taxon>
        <taxon>Flavobacteriales</taxon>
        <taxon>Phaeocystidibacteraceae</taxon>
        <taxon>Phaeocystidibacter</taxon>
    </lineage>
</organism>
<evidence type="ECO:0000259" key="1">
    <source>
        <dbReference type="Pfam" id="PF08667"/>
    </source>
</evidence>